<evidence type="ECO:0000313" key="2">
    <source>
        <dbReference type="EMBL" id="COW54349.1"/>
    </source>
</evidence>
<evidence type="ECO:0000313" key="4">
    <source>
        <dbReference type="Proteomes" id="UP000050164"/>
    </source>
</evidence>
<evidence type="ECO:0000313" key="3">
    <source>
        <dbReference type="Proteomes" id="UP000048600"/>
    </source>
</evidence>
<organism evidence="1 4">
    <name type="scientific">Mycobacterium tuberculosis</name>
    <dbReference type="NCBI Taxonomy" id="1773"/>
    <lineage>
        <taxon>Bacteria</taxon>
        <taxon>Bacillati</taxon>
        <taxon>Actinomycetota</taxon>
        <taxon>Actinomycetes</taxon>
        <taxon>Mycobacteriales</taxon>
        <taxon>Mycobacteriaceae</taxon>
        <taxon>Mycobacterium</taxon>
        <taxon>Mycobacterium tuberculosis complex</taxon>
    </lineage>
</organism>
<dbReference type="EMBL" id="CNFT01001996">
    <property type="protein sequence ID" value="CKT84196.1"/>
    <property type="molecule type" value="Genomic_DNA"/>
</dbReference>
<keyword evidence="1" id="KW-0808">Transferase</keyword>
<name>A0A655AUW8_MYCTX</name>
<accession>A0A655AUW8</accession>
<keyword evidence="1" id="KW-0012">Acyltransferase</keyword>
<dbReference type="AlphaFoldDB" id="A0A655AUW8"/>
<reference evidence="3 4" key="1">
    <citation type="submission" date="2015-03" db="EMBL/GenBank/DDBJ databases">
        <authorList>
            <consortium name="Pathogen Informatics"/>
        </authorList>
    </citation>
    <scope>NUCLEOTIDE SEQUENCE [LARGE SCALE GENOMIC DNA]</scope>
    <source>
        <strain evidence="1 4">Bir 185</strain>
        <strain evidence="2 3">P00601463</strain>
    </source>
</reference>
<dbReference type="GO" id="GO:0016746">
    <property type="term" value="F:acyltransferase activity"/>
    <property type="evidence" value="ECO:0007669"/>
    <property type="project" value="UniProtKB-KW"/>
</dbReference>
<protein>
    <submittedName>
        <fullName evidence="1">1-acylglycerol-3-phosphate O-acyltransferase</fullName>
    </submittedName>
</protein>
<dbReference type="EMBL" id="CHKL01000330">
    <property type="protein sequence ID" value="COW54349.1"/>
    <property type="molecule type" value="Genomic_DNA"/>
</dbReference>
<sequence>MFQAAIDAGRPVQPLRLTYHHVDGTVSTAPAFVGDDTLVRSVCRLLTVRRTLAWVRVESLQLPGTDRRNLARRCQSAVLAGALGQSGQRPGRRHVPAT</sequence>
<dbReference type="Proteomes" id="UP000050164">
    <property type="component" value="Unassembled WGS sequence"/>
</dbReference>
<dbReference type="Proteomes" id="UP000048600">
    <property type="component" value="Unassembled WGS sequence"/>
</dbReference>
<evidence type="ECO:0000313" key="1">
    <source>
        <dbReference type="EMBL" id="CKT84196.1"/>
    </source>
</evidence>
<gene>
    <name evidence="2" type="ORF">ERS007741_02682</name>
    <name evidence="1" type="ORF">ERS027659_04872</name>
</gene>
<proteinExistence type="predicted"/>